<protein>
    <submittedName>
        <fullName evidence="1">Uncharacterized protein</fullName>
    </submittedName>
</protein>
<proteinExistence type="predicted"/>
<dbReference type="EMBL" id="HACG01008683">
    <property type="protein sequence ID" value="CEK55548.1"/>
    <property type="molecule type" value="Transcribed_RNA"/>
</dbReference>
<organism evidence="1">
    <name type="scientific">Arion vulgaris</name>
    <dbReference type="NCBI Taxonomy" id="1028688"/>
    <lineage>
        <taxon>Eukaryota</taxon>
        <taxon>Metazoa</taxon>
        <taxon>Spiralia</taxon>
        <taxon>Lophotrochozoa</taxon>
        <taxon>Mollusca</taxon>
        <taxon>Gastropoda</taxon>
        <taxon>Heterobranchia</taxon>
        <taxon>Euthyneura</taxon>
        <taxon>Panpulmonata</taxon>
        <taxon>Eupulmonata</taxon>
        <taxon>Stylommatophora</taxon>
        <taxon>Helicina</taxon>
        <taxon>Arionoidea</taxon>
        <taxon>Arionidae</taxon>
        <taxon>Arion</taxon>
    </lineage>
</organism>
<accession>A0A0B6YH40</accession>
<name>A0A0B6YH40_9EUPU</name>
<gene>
    <name evidence="1" type="primary">ORF25473</name>
</gene>
<reference evidence="1" key="1">
    <citation type="submission" date="2014-12" db="EMBL/GenBank/DDBJ databases">
        <title>Insight into the proteome of Arion vulgaris.</title>
        <authorList>
            <person name="Aradska J."/>
            <person name="Bulat T."/>
            <person name="Smidak R."/>
            <person name="Sarate P."/>
            <person name="Gangsoo J."/>
            <person name="Sialana F."/>
            <person name="Bilban M."/>
            <person name="Lubec G."/>
        </authorList>
    </citation>
    <scope>NUCLEOTIDE SEQUENCE</scope>
    <source>
        <tissue evidence="1">Skin</tissue>
    </source>
</reference>
<evidence type="ECO:0000313" key="1">
    <source>
        <dbReference type="EMBL" id="CEK55548.1"/>
    </source>
</evidence>
<feature type="non-terminal residue" evidence="1">
    <location>
        <position position="51"/>
    </location>
</feature>
<dbReference type="AlphaFoldDB" id="A0A0B6YH40"/>
<sequence>MDVGTNARENRGSGIYLNLSNCTQTILSGATDKLSSNFTAKSDALKTAAEV</sequence>